<dbReference type="InterPro" id="IPR011009">
    <property type="entry name" value="Kinase-like_dom_sf"/>
</dbReference>
<keyword evidence="4" id="KW-0418">Kinase</keyword>
<protein>
    <recommendedName>
        <fullName evidence="7">Alpha-type protein kinase domain-containing protein</fullName>
    </recommendedName>
</protein>
<dbReference type="OrthoDB" id="301415at2759"/>
<dbReference type="AlphaFoldDB" id="A0A9P7GH67"/>
<evidence type="ECO:0000256" key="5">
    <source>
        <dbReference type="ARBA" id="ARBA00022840"/>
    </source>
</evidence>
<dbReference type="PANTHER" id="PTHR45992">
    <property type="entry name" value="EUKARYOTIC ELONGATION FACTOR 2 KINASE-RELATED"/>
    <property type="match status" value="1"/>
</dbReference>
<dbReference type="Pfam" id="PF02816">
    <property type="entry name" value="Alpha_kinase"/>
    <property type="match status" value="1"/>
</dbReference>
<organism evidence="8 9">
    <name type="scientific">Sphagnurus paluster</name>
    <dbReference type="NCBI Taxonomy" id="117069"/>
    <lineage>
        <taxon>Eukaryota</taxon>
        <taxon>Fungi</taxon>
        <taxon>Dikarya</taxon>
        <taxon>Basidiomycota</taxon>
        <taxon>Agaricomycotina</taxon>
        <taxon>Agaricomycetes</taxon>
        <taxon>Agaricomycetidae</taxon>
        <taxon>Agaricales</taxon>
        <taxon>Tricholomatineae</taxon>
        <taxon>Lyophyllaceae</taxon>
        <taxon>Sphagnurus</taxon>
    </lineage>
</organism>
<evidence type="ECO:0000259" key="7">
    <source>
        <dbReference type="PROSITE" id="PS51158"/>
    </source>
</evidence>
<evidence type="ECO:0000256" key="4">
    <source>
        <dbReference type="ARBA" id="ARBA00022777"/>
    </source>
</evidence>
<evidence type="ECO:0000256" key="2">
    <source>
        <dbReference type="ARBA" id="ARBA00022679"/>
    </source>
</evidence>
<feature type="domain" description="Alpha-type protein kinase" evidence="7">
    <location>
        <begin position="1"/>
        <end position="200"/>
    </location>
</feature>
<evidence type="ECO:0000313" key="8">
    <source>
        <dbReference type="EMBL" id="KAG5649205.1"/>
    </source>
</evidence>
<accession>A0A9P7GH67</accession>
<evidence type="ECO:0000256" key="1">
    <source>
        <dbReference type="ARBA" id="ARBA00022527"/>
    </source>
</evidence>
<dbReference type="PROSITE" id="PS51158">
    <property type="entry name" value="ALPHA_KINASE"/>
    <property type="match status" value="1"/>
</dbReference>
<dbReference type="SUPFAM" id="SSF56112">
    <property type="entry name" value="Protein kinase-like (PK-like)"/>
    <property type="match status" value="1"/>
</dbReference>
<feature type="compositionally biased region" description="Acidic residues" evidence="6">
    <location>
        <begin position="203"/>
        <end position="225"/>
    </location>
</feature>
<keyword evidence="1" id="KW-0723">Serine/threonine-protein kinase</keyword>
<feature type="region of interest" description="Disordered" evidence="6">
    <location>
        <begin position="201"/>
        <end position="225"/>
    </location>
</feature>
<comment type="caution">
    <text evidence="8">The sequence shown here is derived from an EMBL/GenBank/DDBJ whole genome shotgun (WGS) entry which is preliminary data.</text>
</comment>
<gene>
    <name evidence="8" type="ORF">H0H81_005423</name>
</gene>
<dbReference type="EMBL" id="JABCKI010001379">
    <property type="protein sequence ID" value="KAG5649205.1"/>
    <property type="molecule type" value="Genomic_DNA"/>
</dbReference>
<dbReference type="CDD" id="cd04515">
    <property type="entry name" value="Alpha_kinase"/>
    <property type="match status" value="1"/>
</dbReference>
<dbReference type="Gene3D" id="3.20.200.10">
    <property type="entry name" value="MHCK/EF2 kinase"/>
    <property type="match status" value="1"/>
</dbReference>
<reference evidence="8" key="1">
    <citation type="submission" date="2021-02" db="EMBL/GenBank/DDBJ databases">
        <authorList>
            <person name="Nieuwenhuis M."/>
            <person name="Van De Peppel L.J.J."/>
        </authorList>
    </citation>
    <scope>NUCLEOTIDE SEQUENCE</scope>
    <source>
        <strain evidence="8">D49</strain>
    </source>
</reference>
<reference evidence="8" key="2">
    <citation type="submission" date="2021-10" db="EMBL/GenBank/DDBJ databases">
        <title>Phylogenomics reveals ancestral predisposition of the termite-cultivated fungus Termitomyces towards a domesticated lifestyle.</title>
        <authorList>
            <person name="Auxier B."/>
            <person name="Grum-Grzhimaylo A."/>
            <person name="Cardenas M.E."/>
            <person name="Lodge J.D."/>
            <person name="Laessoe T."/>
            <person name="Pedersen O."/>
            <person name="Smith M.E."/>
            <person name="Kuyper T.W."/>
            <person name="Franco-Molano E.A."/>
            <person name="Baroni T.J."/>
            <person name="Aanen D.K."/>
        </authorList>
    </citation>
    <scope>NUCLEOTIDE SEQUENCE</scope>
    <source>
        <strain evidence="8">D49</strain>
    </source>
</reference>
<evidence type="ECO:0000256" key="3">
    <source>
        <dbReference type="ARBA" id="ARBA00022741"/>
    </source>
</evidence>
<dbReference type="GO" id="GO:0005524">
    <property type="term" value="F:ATP binding"/>
    <property type="evidence" value="ECO:0007669"/>
    <property type="project" value="UniProtKB-KW"/>
</dbReference>
<keyword evidence="3" id="KW-0547">Nucleotide-binding</keyword>
<dbReference type="GO" id="GO:0004674">
    <property type="term" value="F:protein serine/threonine kinase activity"/>
    <property type="evidence" value="ECO:0007669"/>
    <property type="project" value="UniProtKB-KW"/>
</dbReference>
<name>A0A9P7GH67_9AGAR</name>
<evidence type="ECO:0000313" key="9">
    <source>
        <dbReference type="Proteomes" id="UP000717328"/>
    </source>
</evidence>
<keyword evidence="2" id="KW-0808">Transferase</keyword>
<dbReference type="InterPro" id="IPR004166">
    <property type="entry name" value="a-kinase_dom"/>
</dbReference>
<keyword evidence="9" id="KW-1185">Reference proteome</keyword>
<sequence length="225" mass="24967">MDSKLFVAKKFFEIGSDDSVTADENAEFLKCELIRLKTATWFLKKFNAAAKEMKVDIATNIILSEGFLAREVGTPLEASGLDAFEEGSSAVWLVEPHQTKTVLKFSGTLNHLNRQDKVGTTISSFAHFSYQVSNQELIFADIQGSPMNIQGRDTIVLFDIMSHLPTSDSGIGDHGPDGIKSFISQHHCNYMCQGLKLRPLLEKEDDPADSEESCEEDDNADNNEK</sequence>
<keyword evidence="5" id="KW-0067">ATP-binding</keyword>
<proteinExistence type="predicted"/>
<dbReference type="Proteomes" id="UP000717328">
    <property type="component" value="Unassembled WGS sequence"/>
</dbReference>
<dbReference type="InterPro" id="IPR051852">
    <property type="entry name" value="Alpha-type_PK"/>
</dbReference>
<evidence type="ECO:0000256" key="6">
    <source>
        <dbReference type="SAM" id="MobiDB-lite"/>
    </source>
</evidence>